<dbReference type="PROSITE" id="PS51272">
    <property type="entry name" value="SLH"/>
    <property type="match status" value="1"/>
</dbReference>
<keyword evidence="4" id="KW-1185">Reference proteome</keyword>
<dbReference type="Pfam" id="PF00395">
    <property type="entry name" value="SLH"/>
    <property type="match status" value="1"/>
</dbReference>
<name>A0ABV2PGI7_9BACI</name>
<keyword evidence="1" id="KW-0732">Signal</keyword>
<dbReference type="EMBL" id="JBEPSB010000003">
    <property type="protein sequence ID" value="MET4560055.1"/>
    <property type="molecule type" value="Genomic_DNA"/>
</dbReference>
<reference evidence="3 4" key="1">
    <citation type="submission" date="2024-06" db="EMBL/GenBank/DDBJ databases">
        <title>Sorghum-associated microbial communities from plants grown in Nebraska, USA.</title>
        <authorList>
            <person name="Schachtman D."/>
        </authorList>
    </citation>
    <scope>NUCLEOTIDE SEQUENCE [LARGE SCALE GENOMIC DNA]</scope>
    <source>
        <strain evidence="3 4">736</strain>
    </source>
</reference>
<evidence type="ECO:0000313" key="3">
    <source>
        <dbReference type="EMBL" id="MET4560055.1"/>
    </source>
</evidence>
<evidence type="ECO:0000313" key="4">
    <source>
        <dbReference type="Proteomes" id="UP001549363"/>
    </source>
</evidence>
<evidence type="ECO:0000259" key="2">
    <source>
        <dbReference type="PROSITE" id="PS51272"/>
    </source>
</evidence>
<dbReference type="Proteomes" id="UP001549363">
    <property type="component" value="Unassembled WGS sequence"/>
</dbReference>
<sequence length="58" mass="6171">MDGSNGAFNPNANITRAQLAKILVRAFGITPNGTSTFQNVPITHWSHDYIAALADASI</sequence>
<accession>A0ABV2PGI7</accession>
<organism evidence="3 4">
    <name type="scientific">Lysinibacillus parviboronicapiens</name>
    <dbReference type="NCBI Taxonomy" id="436516"/>
    <lineage>
        <taxon>Bacteria</taxon>
        <taxon>Bacillati</taxon>
        <taxon>Bacillota</taxon>
        <taxon>Bacilli</taxon>
        <taxon>Bacillales</taxon>
        <taxon>Bacillaceae</taxon>
        <taxon>Lysinibacillus</taxon>
    </lineage>
</organism>
<comment type="caution">
    <text evidence="3">The sequence shown here is derived from an EMBL/GenBank/DDBJ whole genome shotgun (WGS) entry which is preliminary data.</text>
</comment>
<dbReference type="InterPro" id="IPR001119">
    <property type="entry name" value="SLH_dom"/>
</dbReference>
<feature type="domain" description="SLH" evidence="2">
    <location>
        <begin position="1"/>
        <end position="37"/>
    </location>
</feature>
<evidence type="ECO:0000256" key="1">
    <source>
        <dbReference type="ARBA" id="ARBA00022729"/>
    </source>
</evidence>
<gene>
    <name evidence="3" type="ORF">ABIA69_001198</name>
</gene>
<proteinExistence type="predicted"/>
<protein>
    <recommendedName>
        <fullName evidence="2">SLH domain-containing protein</fullName>
    </recommendedName>
</protein>